<dbReference type="AlphaFoldDB" id="A0A7J3Z9D6"/>
<accession>A0A7J3Z9D6</accession>
<protein>
    <submittedName>
        <fullName evidence="2">Uncharacterized protein</fullName>
    </submittedName>
</protein>
<organism evidence="2">
    <name type="scientific">Ignisphaera aggregans</name>
    <dbReference type="NCBI Taxonomy" id="334771"/>
    <lineage>
        <taxon>Archaea</taxon>
        <taxon>Thermoproteota</taxon>
        <taxon>Thermoprotei</taxon>
        <taxon>Desulfurococcales</taxon>
        <taxon>Desulfurococcaceae</taxon>
        <taxon>Ignisphaera</taxon>
    </lineage>
</organism>
<keyword evidence="1" id="KW-1133">Transmembrane helix</keyword>
<comment type="caution">
    <text evidence="2">The sequence shown here is derived from an EMBL/GenBank/DDBJ whole genome shotgun (WGS) entry which is preliminary data.</text>
</comment>
<feature type="transmembrane region" description="Helical" evidence="1">
    <location>
        <begin position="12"/>
        <end position="30"/>
    </location>
</feature>
<reference evidence="2" key="1">
    <citation type="journal article" date="2020" name="mSystems">
        <title>Genome- and Community-Level Interaction Insights into Carbon Utilization and Element Cycling Functions of Hydrothermarchaeota in Hydrothermal Sediment.</title>
        <authorList>
            <person name="Zhou Z."/>
            <person name="Liu Y."/>
            <person name="Xu W."/>
            <person name="Pan J."/>
            <person name="Luo Z.H."/>
            <person name="Li M."/>
        </authorList>
    </citation>
    <scope>NUCLEOTIDE SEQUENCE [LARGE SCALE GENOMIC DNA]</scope>
    <source>
        <strain evidence="2">SpSt-1105</strain>
    </source>
</reference>
<evidence type="ECO:0000256" key="1">
    <source>
        <dbReference type="SAM" id="Phobius"/>
    </source>
</evidence>
<evidence type="ECO:0000313" key="2">
    <source>
        <dbReference type="EMBL" id="HHQ51358.1"/>
    </source>
</evidence>
<proteinExistence type="predicted"/>
<dbReference type="EMBL" id="DRYQ01000120">
    <property type="protein sequence ID" value="HHQ51358.1"/>
    <property type="molecule type" value="Genomic_DNA"/>
</dbReference>
<keyword evidence="1" id="KW-0812">Transmembrane</keyword>
<gene>
    <name evidence="2" type="ORF">ENM66_08440</name>
</gene>
<keyword evidence="1" id="KW-0472">Membrane</keyword>
<dbReference type="InterPro" id="IPR017756">
    <property type="entry name" value="TM_Gly-Cys-Arg_CS"/>
</dbReference>
<dbReference type="NCBIfam" id="TIGR03382">
    <property type="entry name" value="GC_trans_RRR"/>
    <property type="match status" value="1"/>
</dbReference>
<name>A0A7J3Z9D6_9CREN</name>
<sequence length="35" mass="4205">MASWLLRHCSFTPISTVICWVVAGLIYWLGRRRRR</sequence>